<dbReference type="EMBL" id="SDKM01000004">
    <property type="protein sequence ID" value="RYP88015.1"/>
    <property type="molecule type" value="Genomic_DNA"/>
</dbReference>
<dbReference type="GO" id="GO:0004592">
    <property type="term" value="F:pantoate-beta-alanine ligase activity"/>
    <property type="evidence" value="ECO:0007669"/>
    <property type="project" value="UniProtKB-UniRule"/>
</dbReference>
<feature type="binding site" evidence="15">
    <location>
        <position position="66"/>
    </location>
    <ligand>
        <name>(R)-pantoate</name>
        <dbReference type="ChEBI" id="CHEBI:15980"/>
    </ligand>
</feature>
<dbReference type="InterPro" id="IPR003721">
    <property type="entry name" value="Pantoate_ligase"/>
</dbReference>
<proteinExistence type="inferred from homology"/>
<comment type="catalytic activity">
    <reaction evidence="12 15">
        <text>(R)-pantoate + beta-alanine + ATP = (R)-pantothenate + AMP + diphosphate + H(+)</text>
        <dbReference type="Rhea" id="RHEA:10912"/>
        <dbReference type="ChEBI" id="CHEBI:15378"/>
        <dbReference type="ChEBI" id="CHEBI:15980"/>
        <dbReference type="ChEBI" id="CHEBI:29032"/>
        <dbReference type="ChEBI" id="CHEBI:30616"/>
        <dbReference type="ChEBI" id="CHEBI:33019"/>
        <dbReference type="ChEBI" id="CHEBI:57966"/>
        <dbReference type="ChEBI" id="CHEBI:456215"/>
        <dbReference type="EC" id="6.3.2.1"/>
    </reaction>
</comment>
<evidence type="ECO:0000256" key="10">
    <source>
        <dbReference type="ARBA" id="ARBA00022840"/>
    </source>
</evidence>
<reference evidence="17 18" key="1">
    <citation type="submission" date="2019-01" db="EMBL/GenBank/DDBJ databases">
        <title>Nocardioides guangzhouensis sp. nov., an actinobacterium isolated from soil.</title>
        <authorList>
            <person name="Fu Y."/>
            <person name="Cai Y."/>
            <person name="Lin Z."/>
            <person name="Chen P."/>
        </authorList>
    </citation>
    <scope>NUCLEOTIDE SEQUENCE [LARGE SCALE GENOMIC DNA]</scope>
    <source>
        <strain evidence="17 18">130</strain>
    </source>
</reference>
<feature type="compositionally biased region" description="Basic and acidic residues" evidence="16">
    <location>
        <begin position="295"/>
        <end position="304"/>
    </location>
</feature>
<dbReference type="RefSeq" id="WP_134714322.1">
    <property type="nucleotide sequence ID" value="NZ_SDKM01000004.1"/>
</dbReference>
<dbReference type="Proteomes" id="UP000295198">
    <property type="component" value="Unassembled WGS sequence"/>
</dbReference>
<feature type="binding site" evidence="15">
    <location>
        <begin position="33"/>
        <end position="40"/>
    </location>
    <ligand>
        <name>ATP</name>
        <dbReference type="ChEBI" id="CHEBI:30616"/>
    </ligand>
</feature>
<dbReference type="AlphaFoldDB" id="A0A4Q4ZJC3"/>
<evidence type="ECO:0000256" key="8">
    <source>
        <dbReference type="ARBA" id="ARBA00022655"/>
    </source>
</evidence>
<evidence type="ECO:0000256" key="9">
    <source>
        <dbReference type="ARBA" id="ARBA00022741"/>
    </source>
</evidence>
<dbReference type="Pfam" id="PF02569">
    <property type="entry name" value="Pantoate_ligase"/>
    <property type="match status" value="1"/>
</dbReference>
<evidence type="ECO:0000256" key="12">
    <source>
        <dbReference type="ARBA" id="ARBA00048258"/>
    </source>
</evidence>
<comment type="miscellaneous">
    <text evidence="15">The reaction proceeds by a bi uni uni bi ping pong mechanism.</text>
</comment>
<feature type="binding site" evidence="15">
    <location>
        <position position="159"/>
    </location>
    <ligand>
        <name>(R)-pantoate</name>
        <dbReference type="ChEBI" id="CHEBI:15980"/>
    </ligand>
</feature>
<evidence type="ECO:0000256" key="16">
    <source>
        <dbReference type="SAM" id="MobiDB-lite"/>
    </source>
</evidence>
<evidence type="ECO:0000256" key="2">
    <source>
        <dbReference type="ARBA" id="ARBA00004990"/>
    </source>
</evidence>
<keyword evidence="8 15" id="KW-0566">Pantothenate biosynthesis</keyword>
<dbReference type="NCBIfam" id="TIGR00018">
    <property type="entry name" value="panC"/>
    <property type="match status" value="1"/>
</dbReference>
<dbReference type="PANTHER" id="PTHR21299">
    <property type="entry name" value="CYTIDYLATE KINASE/PANTOATE-BETA-ALANINE LIGASE"/>
    <property type="match status" value="1"/>
</dbReference>
<evidence type="ECO:0000256" key="3">
    <source>
        <dbReference type="ARBA" id="ARBA00009256"/>
    </source>
</evidence>
<dbReference type="Gene3D" id="3.30.1300.10">
    <property type="entry name" value="Pantoate-beta-alanine ligase, C-terminal domain"/>
    <property type="match status" value="1"/>
</dbReference>
<evidence type="ECO:0000256" key="7">
    <source>
        <dbReference type="ARBA" id="ARBA00022598"/>
    </source>
</evidence>
<evidence type="ECO:0000256" key="5">
    <source>
        <dbReference type="ARBA" id="ARBA00014155"/>
    </source>
</evidence>
<evidence type="ECO:0000256" key="1">
    <source>
        <dbReference type="ARBA" id="ARBA00004496"/>
    </source>
</evidence>
<evidence type="ECO:0000256" key="11">
    <source>
        <dbReference type="ARBA" id="ARBA00032806"/>
    </source>
</evidence>
<evidence type="ECO:0000313" key="17">
    <source>
        <dbReference type="EMBL" id="RYP88015.1"/>
    </source>
</evidence>
<dbReference type="FunFam" id="3.40.50.620:FF:000114">
    <property type="entry name" value="Pantothenate synthetase"/>
    <property type="match status" value="1"/>
</dbReference>
<dbReference type="CDD" id="cd00560">
    <property type="entry name" value="PanC"/>
    <property type="match status" value="1"/>
</dbReference>
<evidence type="ECO:0000256" key="13">
    <source>
        <dbReference type="ARBA" id="ARBA00055042"/>
    </source>
</evidence>
<dbReference type="SUPFAM" id="SSF52374">
    <property type="entry name" value="Nucleotidylyl transferase"/>
    <property type="match status" value="1"/>
</dbReference>
<keyword evidence="18" id="KW-1185">Reference proteome</keyword>
<feature type="binding site" evidence="15">
    <location>
        <position position="182"/>
    </location>
    <ligand>
        <name>ATP</name>
        <dbReference type="ChEBI" id="CHEBI:30616"/>
    </ligand>
</feature>
<sequence length="312" mass="32693">MTAPVVARTRAELAGALAARRAAGHRVAFVPTMGALHAGHASLLDVARASVGDGPVVASVFVNPMQFGPGEDLDRYPRTLDADLEMCAAHGVDVVFVPGVDEVYPGGEPQVTVEPGPLAAVLEGRTRPTHFRGVLTVVAKLFGLVRPDVAVFGEKDYQQLALIRRMVADLCLGVDVVGAPTVREPDGLALSSRNRYLDPEQRRKAAALSRTLQAGAQAAPYGVDAVIGSARVELRRAHGVDLDYLEVRAPDLGPTPAEGEARLLIAARVGATRLIDNMAITLGQPPAARTGTDGTHPDSADREAATTTQGDS</sequence>
<evidence type="ECO:0000256" key="15">
    <source>
        <dbReference type="HAMAP-Rule" id="MF_00158"/>
    </source>
</evidence>
<comment type="subcellular location">
    <subcellularLocation>
        <location evidence="1 15">Cytoplasm</location>
    </subcellularLocation>
</comment>
<dbReference type="UniPathway" id="UPA00028">
    <property type="reaction ID" value="UER00005"/>
</dbReference>
<evidence type="ECO:0000256" key="4">
    <source>
        <dbReference type="ARBA" id="ARBA00012219"/>
    </source>
</evidence>
<evidence type="ECO:0000256" key="14">
    <source>
        <dbReference type="ARBA" id="ARBA00077433"/>
    </source>
</evidence>
<comment type="caution">
    <text evidence="17">The sequence shown here is derived from an EMBL/GenBank/DDBJ whole genome shotgun (WGS) entry which is preliminary data.</text>
</comment>
<dbReference type="OrthoDB" id="9773087at2"/>
<dbReference type="InterPro" id="IPR014729">
    <property type="entry name" value="Rossmann-like_a/b/a_fold"/>
</dbReference>
<evidence type="ECO:0000256" key="6">
    <source>
        <dbReference type="ARBA" id="ARBA00022490"/>
    </source>
</evidence>
<keyword evidence="10 15" id="KW-0067">ATP-binding</keyword>
<name>A0A4Q4ZJC3_9ACTN</name>
<feature type="binding site" evidence="15">
    <location>
        <begin position="190"/>
        <end position="193"/>
    </location>
    <ligand>
        <name>ATP</name>
        <dbReference type="ChEBI" id="CHEBI:30616"/>
    </ligand>
</feature>
<protein>
    <recommendedName>
        <fullName evidence="5 15">Pantothenate synthetase</fullName>
        <shortName evidence="15">PS</shortName>
        <ecNumber evidence="4 15">6.3.2.1</ecNumber>
    </recommendedName>
    <alternativeName>
        <fullName evidence="14 15">Pantoate--beta-alanine ligase</fullName>
    </alternativeName>
    <alternativeName>
        <fullName evidence="11 15">Pantoate-activating enzyme</fullName>
    </alternativeName>
</protein>
<keyword evidence="7 15" id="KW-0436">Ligase</keyword>
<feature type="binding site" evidence="15">
    <location>
        <position position="66"/>
    </location>
    <ligand>
        <name>beta-alanine</name>
        <dbReference type="ChEBI" id="CHEBI:57966"/>
    </ligand>
</feature>
<organism evidence="17 18">
    <name type="scientific">Nocardioides guangzhouensis</name>
    <dbReference type="NCBI Taxonomy" id="2497878"/>
    <lineage>
        <taxon>Bacteria</taxon>
        <taxon>Bacillati</taxon>
        <taxon>Actinomycetota</taxon>
        <taxon>Actinomycetes</taxon>
        <taxon>Propionibacteriales</taxon>
        <taxon>Nocardioidaceae</taxon>
        <taxon>Nocardioides</taxon>
    </lineage>
</organism>
<comment type="function">
    <text evidence="13 15">Catalyzes the condensation of pantoate with beta-alanine in an ATP-dependent reaction via a pantoyl-adenylate intermediate.</text>
</comment>
<dbReference type="GO" id="GO:0015940">
    <property type="term" value="P:pantothenate biosynthetic process"/>
    <property type="evidence" value="ECO:0007669"/>
    <property type="project" value="UniProtKB-UniRule"/>
</dbReference>
<dbReference type="Gene3D" id="3.40.50.620">
    <property type="entry name" value="HUPs"/>
    <property type="match status" value="1"/>
</dbReference>
<dbReference type="GO" id="GO:0005524">
    <property type="term" value="F:ATP binding"/>
    <property type="evidence" value="ECO:0007669"/>
    <property type="project" value="UniProtKB-KW"/>
</dbReference>
<dbReference type="PANTHER" id="PTHR21299:SF1">
    <property type="entry name" value="PANTOATE--BETA-ALANINE LIGASE"/>
    <property type="match status" value="1"/>
</dbReference>
<feature type="region of interest" description="Disordered" evidence="16">
    <location>
        <begin position="282"/>
        <end position="312"/>
    </location>
</feature>
<dbReference type="GO" id="GO:0005829">
    <property type="term" value="C:cytosol"/>
    <property type="evidence" value="ECO:0007669"/>
    <property type="project" value="TreeGrafter"/>
</dbReference>
<gene>
    <name evidence="15" type="primary">panC</name>
    <name evidence="17" type="ORF">EKO23_03970</name>
</gene>
<dbReference type="HAMAP" id="MF_00158">
    <property type="entry name" value="PanC"/>
    <property type="match status" value="1"/>
</dbReference>
<feature type="binding site" evidence="15">
    <location>
        <begin position="153"/>
        <end position="156"/>
    </location>
    <ligand>
        <name>ATP</name>
        <dbReference type="ChEBI" id="CHEBI:30616"/>
    </ligand>
</feature>
<evidence type="ECO:0000313" key="18">
    <source>
        <dbReference type="Proteomes" id="UP000295198"/>
    </source>
</evidence>
<dbReference type="InterPro" id="IPR042176">
    <property type="entry name" value="Pantoate_ligase_C"/>
</dbReference>
<dbReference type="EC" id="6.3.2.1" evidence="4 15"/>
<comment type="similarity">
    <text evidence="3 15">Belongs to the pantothenate synthetase family.</text>
</comment>
<feature type="active site" description="Proton donor" evidence="15">
    <location>
        <position position="40"/>
    </location>
</feature>
<keyword evidence="6 15" id="KW-0963">Cytoplasm</keyword>
<comment type="pathway">
    <text evidence="2 15">Cofactor biosynthesis; (R)-pantothenate biosynthesis; (R)-pantothenate from (R)-pantoate and beta-alanine: step 1/1.</text>
</comment>
<keyword evidence="9 15" id="KW-0547">Nucleotide-binding</keyword>
<accession>A0A4Q4ZJC3</accession>
<comment type="subunit">
    <text evidence="15">Homodimer.</text>
</comment>